<keyword evidence="5" id="KW-1185">Reference proteome</keyword>
<evidence type="ECO:0000256" key="2">
    <source>
        <dbReference type="SAM" id="Phobius"/>
    </source>
</evidence>
<keyword evidence="2" id="KW-0812">Transmembrane</keyword>
<keyword evidence="2" id="KW-1133">Transmembrane helix</keyword>
<protein>
    <recommendedName>
        <fullName evidence="3">Mce/MlaD domain-containing protein</fullName>
    </recommendedName>
</protein>
<sequence length="491" mass="52764">MLHLTRRIKIQLAVFTVISLSAASLMFFNYMQIPTVFFGVDRYTVTVELPQAGGLYPGGNVTYRGFEVGRVQQVQLTATGAEAVLQLNSDVHIPADLNAQVHSVSAVGEQYVELLPRGGQGPSLKNGDVVPIDRSYVPPDINSLLAATNRGLAVIPRDNLKTVVDESYTAVGGLGPELSRLISGTSKLATDSRQNLDALVNLIDGSKPLLDSQTQSADAVQGWAAHLATITSELRDNDSSVAGLIREGGPATAEARQLFDRLNPTLPIVLANLVSVGQVGVTYRDNLESLLVELPQGTADIQATGVANKNTKQAYNGAYLSFNLNLNWPPPCTTGFLPIQQQRAASYEDYPDSPNGDIYCRVPQDSMLNVRGAHNLPCETRPGKRAPTVKLCESDQTYVPLNEGFNWKGDPNATYSGQGIPQFRPGEEPPGQISPPSPPGPPPLPIAAVQYDPATGMYMGPDGRMYTQTDLAGGTKKGQTWQSMLMPPKKN</sequence>
<dbReference type="AlphaFoldDB" id="A0A051TXX7"/>
<keyword evidence="2" id="KW-0472">Membrane</keyword>
<dbReference type="PANTHER" id="PTHR33371:SF16">
    <property type="entry name" value="MCE-FAMILY PROTEIN MCE3F"/>
    <property type="match status" value="1"/>
</dbReference>
<reference evidence="4 5" key="1">
    <citation type="submission" date="2014-04" db="EMBL/GenBank/DDBJ databases">
        <title>The Genome Sequence of Mycobacterium tuberculosis TKK-01-0051.</title>
        <authorList>
            <consortium name="The Broad Institute Genomics Platform"/>
            <consortium name="The Broad Institute Genome Sequencing Center for Infectious Disease"/>
            <person name="Earl A.M."/>
            <person name="Cohen K."/>
            <person name="Pym A."/>
            <person name="Bishai W."/>
            <person name="Maharaj K."/>
            <person name="Desjardins C."/>
            <person name="Abeel T."/>
            <person name="Young S."/>
            <person name="Zeng Q."/>
            <person name="Gargeya S."/>
            <person name="Abouelleil A."/>
            <person name="Alvarado L."/>
            <person name="Chapman S.B."/>
            <person name="Gainer-Dewar J."/>
            <person name="Goldberg J."/>
            <person name="Griggs A."/>
            <person name="Gujja S."/>
            <person name="Hansen M."/>
            <person name="Howarth C."/>
            <person name="Imamovic A."/>
            <person name="Larimer J."/>
            <person name="Murphy C."/>
            <person name="Naylor J."/>
            <person name="Pearson M."/>
            <person name="Poon T.W."/>
            <person name="Priest M."/>
            <person name="Roberts A."/>
            <person name="Saif S."/>
            <person name="Shea T."/>
            <person name="Sykes S."/>
            <person name="Wortman J."/>
            <person name="Nusbaum C."/>
            <person name="Birren B."/>
        </authorList>
    </citation>
    <scope>NUCLEOTIDE SEQUENCE [LARGE SCALE GENOMIC DNA]</scope>
    <source>
        <strain evidence="4 5">TKK-01-0051</strain>
    </source>
</reference>
<dbReference type="NCBIfam" id="TIGR00996">
    <property type="entry name" value="Mtu_fam_mce"/>
    <property type="match status" value="1"/>
</dbReference>
<evidence type="ECO:0000259" key="3">
    <source>
        <dbReference type="Pfam" id="PF02470"/>
    </source>
</evidence>
<proteinExistence type="predicted"/>
<gene>
    <name evidence="4" type="ORF">K875_04167</name>
</gene>
<feature type="domain" description="Mce/MlaD" evidence="3">
    <location>
        <begin position="42"/>
        <end position="116"/>
    </location>
</feature>
<dbReference type="InterPro" id="IPR003399">
    <property type="entry name" value="Mce/MlaD"/>
</dbReference>
<dbReference type="PANTHER" id="PTHR33371">
    <property type="entry name" value="INTERMEMBRANE PHOSPHOLIPID TRANSPORT SYSTEM BINDING PROTEIN MLAD-RELATED"/>
    <property type="match status" value="1"/>
</dbReference>
<evidence type="ECO:0000256" key="1">
    <source>
        <dbReference type="SAM" id="MobiDB-lite"/>
    </source>
</evidence>
<evidence type="ECO:0000313" key="4">
    <source>
        <dbReference type="EMBL" id="KBZ61216.1"/>
    </source>
</evidence>
<feature type="region of interest" description="Disordered" evidence="1">
    <location>
        <begin position="409"/>
        <end position="491"/>
    </location>
</feature>
<accession>A0A051TXX7</accession>
<name>A0A051TXX7_9MYCO</name>
<dbReference type="Pfam" id="PF02470">
    <property type="entry name" value="MlaD"/>
    <property type="match status" value="1"/>
</dbReference>
<dbReference type="EMBL" id="JLXW01000010">
    <property type="protein sequence ID" value="KBZ61216.1"/>
    <property type="molecule type" value="Genomic_DNA"/>
</dbReference>
<dbReference type="Proteomes" id="UP000025947">
    <property type="component" value="Unassembled WGS sequence"/>
</dbReference>
<feature type="compositionally biased region" description="Pro residues" evidence="1">
    <location>
        <begin position="432"/>
        <end position="445"/>
    </location>
</feature>
<evidence type="ECO:0000313" key="5">
    <source>
        <dbReference type="Proteomes" id="UP000025947"/>
    </source>
</evidence>
<organism evidence="4 5">
    <name type="scientific">Mycobacterium [tuberculosis] TKK-01-0051</name>
    <dbReference type="NCBI Taxonomy" id="1324261"/>
    <lineage>
        <taxon>Bacteria</taxon>
        <taxon>Bacillati</taxon>
        <taxon>Actinomycetota</taxon>
        <taxon>Actinomycetes</taxon>
        <taxon>Mycobacteriales</taxon>
        <taxon>Mycobacteriaceae</taxon>
        <taxon>Mycobacterium</taxon>
        <taxon>Mycobacterium avium complex (MAC)</taxon>
    </lineage>
</organism>
<dbReference type="InterPro" id="IPR005693">
    <property type="entry name" value="Mce"/>
</dbReference>
<dbReference type="InterPro" id="IPR052336">
    <property type="entry name" value="MlaD_Phospholipid_Transporter"/>
</dbReference>
<feature type="transmembrane region" description="Helical" evidence="2">
    <location>
        <begin position="12"/>
        <end position="31"/>
    </location>
</feature>
<comment type="caution">
    <text evidence="4">The sequence shown here is derived from an EMBL/GenBank/DDBJ whole genome shotgun (WGS) entry which is preliminary data.</text>
</comment>
<dbReference type="HOGENOM" id="CLU_032980_0_0_11"/>
<dbReference type="PATRIC" id="fig|1324261.3.peg.4210"/>
<dbReference type="RefSeq" id="WP_100882243.1">
    <property type="nucleotide sequence ID" value="NZ_KK328284.1"/>
</dbReference>
<dbReference type="GO" id="GO:0005576">
    <property type="term" value="C:extracellular region"/>
    <property type="evidence" value="ECO:0007669"/>
    <property type="project" value="TreeGrafter"/>
</dbReference>